<dbReference type="GO" id="GO:0009279">
    <property type="term" value="C:cell outer membrane"/>
    <property type="evidence" value="ECO:0007669"/>
    <property type="project" value="TreeGrafter"/>
</dbReference>
<dbReference type="InterPro" id="IPR037224">
    <property type="entry name" value="PapC_N_sf"/>
</dbReference>
<dbReference type="InterPro" id="IPR000015">
    <property type="entry name" value="Fimb_usher"/>
</dbReference>
<name>A0AAJ2EVL2_9PSED</name>
<comment type="caution">
    <text evidence="3">The sequence shown here is derived from an EMBL/GenBank/DDBJ whole genome shotgun (WGS) entry which is preliminary data.</text>
</comment>
<reference evidence="3" key="1">
    <citation type="submission" date="2023-08" db="EMBL/GenBank/DDBJ databases">
        <title>Functional and genomic diversity of the sorghum phyllosphere microbiome.</title>
        <authorList>
            <person name="Shade A."/>
        </authorList>
    </citation>
    <scope>NUCLEOTIDE SEQUENCE</scope>
    <source>
        <strain evidence="3">SORGH_AS_0201</strain>
    </source>
</reference>
<dbReference type="GO" id="GO:0009297">
    <property type="term" value="P:pilus assembly"/>
    <property type="evidence" value="ECO:0007669"/>
    <property type="project" value="InterPro"/>
</dbReference>
<feature type="signal peptide" evidence="2">
    <location>
        <begin position="1"/>
        <end position="17"/>
    </location>
</feature>
<dbReference type="RefSeq" id="WP_309754174.1">
    <property type="nucleotide sequence ID" value="NZ_JAVJAF010000001.1"/>
</dbReference>
<organism evidence="3 4">
    <name type="scientific">Pseudomonas oryzihabitans</name>
    <dbReference type="NCBI Taxonomy" id="47885"/>
    <lineage>
        <taxon>Bacteria</taxon>
        <taxon>Pseudomonadati</taxon>
        <taxon>Pseudomonadota</taxon>
        <taxon>Gammaproteobacteria</taxon>
        <taxon>Pseudomonadales</taxon>
        <taxon>Pseudomonadaceae</taxon>
        <taxon>Pseudomonas</taxon>
    </lineage>
</organism>
<dbReference type="Gene3D" id="2.60.40.2610">
    <property type="entry name" value="Outer membrane usher protein FimD, plug domain"/>
    <property type="match status" value="1"/>
</dbReference>
<evidence type="ECO:0000256" key="1">
    <source>
        <dbReference type="SAM" id="MobiDB-lite"/>
    </source>
</evidence>
<sequence length="838" mass="92163">MTRFLLLLLFCMSPALAQAQLQFDKTLLQANGIGSQKLEDALNDNKLYPNENSVSLYVNDHSFGQDHVFLFPNGAVGFDQATLERIGLKNSAITQTRVHDGKTYAVLAAPITRIFSRSDRSLRLTIPPGLLKNPDFIQEKSGGVGAFLNYDTYYYGYQGKTLDSRSLNANYELGANVGNTLLRSRGTLSSFSSSRYSSRRQSLQTLYLDRDFDFGTLKGGRLNSPDGGFGVGYVDGVVYSSSNQISGAGSVAFNYDATDWSVVEFYQNEQLIYRVNINKGHTELGAIPVISLTSDVLVLVKRNGQVVDSRVITRAQISRSSRHDSGFYGFVGRTRYNEREVTAGAGYTRSYGKLLNPTAAVIAQKHYRGVSLSNFATLDKAQLTTYALLATNEKGETGLNFSGALSVGNTDLSFQATSRTFSYIGQASLDGYRPDTKGSLGISHTFMLPHGNAINLSLNRYSFYDRKGYNAVSLGYSTHIRKASLSLSAGYMTQNQVVGDTLDRLSLNATLSIPLNIGNHRSYYRSQYTSYNGRHNLDNYVATQVTEDYSLSAGQRRVTGSGESTEHYLNQELATPYAQTSLSLSQAQGEHELSRSMSGALSGAVAVTRQGVIFSPDHVKDTYAVVDTHLKAFVKVDSLRGRVTTNHDGKALIPDIPAYRADFIKVNPEGLGDDTYFSNNRQEFISKRGSVAHFDFAPESNGSVLLKWLDKPRAFDAQSQFYDAQGNYLASFIDRDVLLVKKDDLKTLRQTGMVYAADNGLVCTLLNLPEDFHEQILNARFSCTGHLQKAPDRSPAQQLVAAGSRGHTTQDLGDPDRQGAHRVEHRPDQQGEGSRVAL</sequence>
<keyword evidence="2" id="KW-0732">Signal</keyword>
<dbReference type="EMBL" id="JAVJAF010000001">
    <property type="protein sequence ID" value="MDR6232391.1"/>
    <property type="molecule type" value="Genomic_DNA"/>
</dbReference>
<accession>A0AAJ2EVL2</accession>
<protein>
    <submittedName>
        <fullName evidence="3">Outer membrane usher protein FimD/PapC</fullName>
    </submittedName>
</protein>
<gene>
    <name evidence="3" type="ORF">QE440_000132</name>
</gene>
<dbReference type="Pfam" id="PF00577">
    <property type="entry name" value="Usher"/>
    <property type="match status" value="1"/>
</dbReference>
<dbReference type="InterPro" id="IPR042186">
    <property type="entry name" value="FimD_plug_dom"/>
</dbReference>
<dbReference type="GO" id="GO:0015473">
    <property type="term" value="F:fimbrial usher porin activity"/>
    <property type="evidence" value="ECO:0007669"/>
    <property type="project" value="InterPro"/>
</dbReference>
<dbReference type="Proteomes" id="UP001268036">
    <property type="component" value="Unassembled WGS sequence"/>
</dbReference>
<evidence type="ECO:0000313" key="4">
    <source>
        <dbReference type="Proteomes" id="UP001268036"/>
    </source>
</evidence>
<feature type="compositionally biased region" description="Basic and acidic residues" evidence="1">
    <location>
        <begin position="814"/>
        <end position="829"/>
    </location>
</feature>
<feature type="chain" id="PRO_5042485666" evidence="2">
    <location>
        <begin position="18"/>
        <end position="838"/>
    </location>
</feature>
<dbReference type="SUPFAM" id="SSF141729">
    <property type="entry name" value="FimD N-terminal domain-like"/>
    <property type="match status" value="1"/>
</dbReference>
<dbReference type="AlphaFoldDB" id="A0AAJ2EVL2"/>
<dbReference type="PANTHER" id="PTHR30451:SF8">
    <property type="entry name" value="FIMBRIAL USHER PROTEIN"/>
    <property type="match status" value="1"/>
</dbReference>
<evidence type="ECO:0000313" key="3">
    <source>
        <dbReference type="EMBL" id="MDR6232391.1"/>
    </source>
</evidence>
<dbReference type="PANTHER" id="PTHR30451">
    <property type="entry name" value="OUTER MEMBRANE USHER PROTEIN"/>
    <property type="match status" value="1"/>
</dbReference>
<feature type="region of interest" description="Disordered" evidence="1">
    <location>
        <begin position="787"/>
        <end position="838"/>
    </location>
</feature>
<proteinExistence type="predicted"/>
<evidence type="ECO:0000256" key="2">
    <source>
        <dbReference type="SAM" id="SignalP"/>
    </source>
</evidence>